<feature type="transmembrane region" description="Helical" evidence="1">
    <location>
        <begin position="21"/>
        <end position="41"/>
    </location>
</feature>
<comment type="caution">
    <text evidence="2">The sequence shown here is derived from an EMBL/GenBank/DDBJ whole genome shotgun (WGS) entry which is preliminary data.</text>
</comment>
<sequence length="75" mass="8756">MRREIWFYKLLWSYIPCHWKGWAVIAAAVCFVDLGSSLGQSTLDHFGYPEADWVPFLLLFFPAWIALLVIAKRHS</sequence>
<feature type="transmembrane region" description="Helical" evidence="1">
    <location>
        <begin position="53"/>
        <end position="71"/>
    </location>
</feature>
<organism evidence="2 3">
    <name type="scientific">Sphingomonas jinjuensis</name>
    <dbReference type="NCBI Taxonomy" id="535907"/>
    <lineage>
        <taxon>Bacteria</taxon>
        <taxon>Pseudomonadati</taxon>
        <taxon>Pseudomonadota</taxon>
        <taxon>Alphaproteobacteria</taxon>
        <taxon>Sphingomonadales</taxon>
        <taxon>Sphingomonadaceae</taxon>
        <taxon>Sphingomonas</taxon>
    </lineage>
</organism>
<keyword evidence="1" id="KW-0472">Membrane</keyword>
<proteinExistence type="predicted"/>
<evidence type="ECO:0000313" key="3">
    <source>
        <dbReference type="Proteomes" id="UP000529795"/>
    </source>
</evidence>
<dbReference type="EMBL" id="JACIEV010000011">
    <property type="protein sequence ID" value="MBB4155290.1"/>
    <property type="molecule type" value="Genomic_DNA"/>
</dbReference>
<accession>A0A840FB93</accession>
<name>A0A840FB93_9SPHN</name>
<dbReference type="AlphaFoldDB" id="A0A840FB93"/>
<gene>
    <name evidence="2" type="ORF">GGQ80_003210</name>
</gene>
<protein>
    <submittedName>
        <fullName evidence="2">Uncharacterized protein</fullName>
    </submittedName>
</protein>
<keyword evidence="1" id="KW-1133">Transmembrane helix</keyword>
<dbReference type="Proteomes" id="UP000529795">
    <property type="component" value="Unassembled WGS sequence"/>
</dbReference>
<evidence type="ECO:0000313" key="2">
    <source>
        <dbReference type="EMBL" id="MBB4155290.1"/>
    </source>
</evidence>
<reference evidence="2 3" key="1">
    <citation type="submission" date="2020-08" db="EMBL/GenBank/DDBJ databases">
        <title>Genomic Encyclopedia of Type Strains, Phase IV (KMG-IV): sequencing the most valuable type-strain genomes for metagenomic binning, comparative biology and taxonomic classification.</title>
        <authorList>
            <person name="Goeker M."/>
        </authorList>
    </citation>
    <scope>NUCLEOTIDE SEQUENCE [LARGE SCALE GENOMIC DNA]</scope>
    <source>
        <strain evidence="2 3">YC6723</strain>
    </source>
</reference>
<evidence type="ECO:0000256" key="1">
    <source>
        <dbReference type="SAM" id="Phobius"/>
    </source>
</evidence>
<keyword evidence="3" id="KW-1185">Reference proteome</keyword>
<keyword evidence="1" id="KW-0812">Transmembrane</keyword>